<sequence>MTTPKSNPSNTIAQQSPANKESQWRPVEFLEPQDHSPGQNVTSHTAVLRSLAPVLPMHQFKCKRRPCGVDFSFTAGPPNAGKSTLFNRLMDKELNKSYRLGSDKKKTRSNGRISYRSPSKRSGGAIVTPVAGTTRDRRECIGRLGGVYFRMIDTAGVDGEKLDVAFGKRGARGGTFGKQVQREIVILANKLEGDRWATMNSEVMDNLAEVSRVGFGEPIPISAEHGEGMADLAVVIDQLTRKKRKSLGLAEEYNDFETEARKGKQDPAKRPLQLAILGRQNVGKK</sequence>
<evidence type="ECO:0000256" key="1">
    <source>
        <dbReference type="SAM" id="MobiDB-lite"/>
    </source>
</evidence>
<dbReference type="SUPFAM" id="SSF52540">
    <property type="entry name" value="P-loop containing nucleoside triphosphate hydrolases"/>
    <property type="match status" value="1"/>
</dbReference>
<keyword evidence="4" id="KW-1185">Reference proteome</keyword>
<comment type="caution">
    <text evidence="3">The sequence shown here is derived from an EMBL/GenBank/DDBJ whole genome shotgun (WGS) entry which is preliminary data.</text>
</comment>
<accession>K0RVT0</accession>
<dbReference type="Proteomes" id="UP000266841">
    <property type="component" value="Unassembled WGS sequence"/>
</dbReference>
<evidence type="ECO:0000259" key="2">
    <source>
        <dbReference type="Pfam" id="PF01926"/>
    </source>
</evidence>
<feature type="region of interest" description="Disordered" evidence="1">
    <location>
        <begin position="99"/>
        <end position="127"/>
    </location>
</feature>
<dbReference type="Gene3D" id="3.40.50.300">
    <property type="entry name" value="P-loop containing nucleotide triphosphate hydrolases"/>
    <property type="match status" value="2"/>
</dbReference>
<reference evidence="3 4" key="1">
    <citation type="journal article" date="2012" name="Genome Biol.">
        <title>Genome and low-iron response of an oceanic diatom adapted to chronic iron limitation.</title>
        <authorList>
            <person name="Lommer M."/>
            <person name="Specht M."/>
            <person name="Roy A.S."/>
            <person name="Kraemer L."/>
            <person name="Andreson R."/>
            <person name="Gutowska M.A."/>
            <person name="Wolf J."/>
            <person name="Bergner S.V."/>
            <person name="Schilhabel M.B."/>
            <person name="Klostermeier U.C."/>
            <person name="Beiko R.G."/>
            <person name="Rosenstiel P."/>
            <person name="Hippler M."/>
            <person name="Laroche J."/>
        </authorList>
    </citation>
    <scope>NUCLEOTIDE SEQUENCE [LARGE SCALE GENOMIC DNA]</scope>
    <source>
        <strain evidence="3 4">CCMP1005</strain>
    </source>
</reference>
<feature type="domain" description="G" evidence="2">
    <location>
        <begin position="75"/>
        <end position="161"/>
    </location>
</feature>
<evidence type="ECO:0000313" key="4">
    <source>
        <dbReference type="Proteomes" id="UP000266841"/>
    </source>
</evidence>
<dbReference type="Pfam" id="PF01926">
    <property type="entry name" value="MMR_HSR1"/>
    <property type="match status" value="1"/>
</dbReference>
<dbReference type="EMBL" id="AGNL01031150">
    <property type="protein sequence ID" value="EJK56539.1"/>
    <property type="molecule type" value="Genomic_DNA"/>
</dbReference>
<dbReference type="InterPro" id="IPR027417">
    <property type="entry name" value="P-loop_NTPase"/>
</dbReference>
<dbReference type="eggNOG" id="KOG1191">
    <property type="taxonomic scope" value="Eukaryota"/>
</dbReference>
<dbReference type="OMA" id="PCDENDN"/>
<dbReference type="AlphaFoldDB" id="K0RVT0"/>
<protein>
    <recommendedName>
        <fullName evidence="2">G domain-containing protein</fullName>
    </recommendedName>
</protein>
<feature type="non-terminal residue" evidence="3">
    <location>
        <position position="285"/>
    </location>
</feature>
<feature type="region of interest" description="Disordered" evidence="1">
    <location>
        <begin position="258"/>
        <end position="285"/>
    </location>
</feature>
<dbReference type="OrthoDB" id="188276at2759"/>
<feature type="compositionally biased region" description="Basic and acidic residues" evidence="1">
    <location>
        <begin position="258"/>
        <end position="269"/>
    </location>
</feature>
<dbReference type="PANTHER" id="PTHR43834:SF6">
    <property type="entry name" value="GTPASE DER"/>
    <property type="match status" value="1"/>
</dbReference>
<gene>
    <name evidence="3" type="ORF">THAOC_23554</name>
</gene>
<dbReference type="PANTHER" id="PTHR43834">
    <property type="entry name" value="GTPASE DER"/>
    <property type="match status" value="1"/>
</dbReference>
<dbReference type="InterPro" id="IPR006073">
    <property type="entry name" value="GTP-bd"/>
</dbReference>
<proteinExistence type="predicted"/>
<evidence type="ECO:0000313" key="3">
    <source>
        <dbReference type="EMBL" id="EJK56539.1"/>
    </source>
</evidence>
<feature type="compositionally biased region" description="Polar residues" evidence="1">
    <location>
        <begin position="1"/>
        <end position="21"/>
    </location>
</feature>
<feature type="region of interest" description="Disordered" evidence="1">
    <location>
        <begin position="1"/>
        <end position="23"/>
    </location>
</feature>
<name>K0RVT0_THAOC</name>
<organism evidence="3 4">
    <name type="scientific">Thalassiosira oceanica</name>
    <name type="common">Marine diatom</name>
    <dbReference type="NCBI Taxonomy" id="159749"/>
    <lineage>
        <taxon>Eukaryota</taxon>
        <taxon>Sar</taxon>
        <taxon>Stramenopiles</taxon>
        <taxon>Ochrophyta</taxon>
        <taxon>Bacillariophyta</taxon>
        <taxon>Coscinodiscophyceae</taxon>
        <taxon>Thalassiosirophycidae</taxon>
        <taxon>Thalassiosirales</taxon>
        <taxon>Thalassiosiraceae</taxon>
        <taxon>Thalassiosira</taxon>
    </lineage>
</organism>